<evidence type="ECO:0000313" key="1">
    <source>
        <dbReference type="EMBL" id="RRT61670.1"/>
    </source>
</evidence>
<organism evidence="1 2">
    <name type="scientific">Ensete ventricosum</name>
    <name type="common">Abyssinian banana</name>
    <name type="synonym">Musa ensete</name>
    <dbReference type="NCBI Taxonomy" id="4639"/>
    <lineage>
        <taxon>Eukaryota</taxon>
        <taxon>Viridiplantae</taxon>
        <taxon>Streptophyta</taxon>
        <taxon>Embryophyta</taxon>
        <taxon>Tracheophyta</taxon>
        <taxon>Spermatophyta</taxon>
        <taxon>Magnoliopsida</taxon>
        <taxon>Liliopsida</taxon>
        <taxon>Zingiberales</taxon>
        <taxon>Musaceae</taxon>
        <taxon>Ensete</taxon>
    </lineage>
</organism>
<gene>
    <name evidence="1" type="ORF">B296_00011593</name>
</gene>
<protein>
    <submittedName>
        <fullName evidence="1">Uncharacterized protein</fullName>
    </submittedName>
</protein>
<dbReference type="AlphaFoldDB" id="A0A426ZCH0"/>
<proteinExistence type="predicted"/>
<name>A0A426ZCH0_ENSVE</name>
<accession>A0A426ZCH0</accession>
<dbReference type="Proteomes" id="UP000287651">
    <property type="component" value="Unassembled WGS sequence"/>
</dbReference>
<evidence type="ECO:0000313" key="2">
    <source>
        <dbReference type="Proteomes" id="UP000287651"/>
    </source>
</evidence>
<comment type="caution">
    <text evidence="1">The sequence shown here is derived from an EMBL/GenBank/DDBJ whole genome shotgun (WGS) entry which is preliminary data.</text>
</comment>
<sequence>MIGSLMLLKRPLVGLAGKQDLATERENLTAQPHLSQRSPYHQLDPMGVPSVQFVL</sequence>
<dbReference type="EMBL" id="AMZH03007300">
    <property type="protein sequence ID" value="RRT61670.1"/>
    <property type="molecule type" value="Genomic_DNA"/>
</dbReference>
<reference evidence="1 2" key="1">
    <citation type="journal article" date="2014" name="Agronomy (Basel)">
        <title>A Draft Genome Sequence for Ensete ventricosum, the Drought-Tolerant Tree Against Hunger.</title>
        <authorList>
            <person name="Harrison J."/>
            <person name="Moore K.A."/>
            <person name="Paszkiewicz K."/>
            <person name="Jones T."/>
            <person name="Grant M."/>
            <person name="Ambacheew D."/>
            <person name="Muzemil S."/>
            <person name="Studholme D.J."/>
        </authorList>
    </citation>
    <scope>NUCLEOTIDE SEQUENCE [LARGE SCALE GENOMIC DNA]</scope>
</reference>